<feature type="domain" description="PH" evidence="4">
    <location>
        <begin position="555"/>
        <end position="649"/>
    </location>
</feature>
<dbReference type="InterPro" id="IPR000299">
    <property type="entry name" value="FERM_domain"/>
</dbReference>
<feature type="region of interest" description="Disordered" evidence="3">
    <location>
        <begin position="506"/>
        <end position="540"/>
    </location>
</feature>
<dbReference type="InterPro" id="IPR019749">
    <property type="entry name" value="Band_41_domain"/>
</dbReference>
<dbReference type="PROSITE" id="PS50003">
    <property type="entry name" value="PH_DOMAIN"/>
    <property type="match status" value="2"/>
</dbReference>
<dbReference type="PANTHER" id="PTHR22903:SF8">
    <property type="entry name" value="MAX-1A"/>
    <property type="match status" value="1"/>
</dbReference>
<dbReference type="SMART" id="SM00233">
    <property type="entry name" value="PH"/>
    <property type="match status" value="2"/>
</dbReference>
<reference evidence="7 8" key="1">
    <citation type="submission" date="2018-04" db="EMBL/GenBank/DDBJ databases">
        <title>The genome of golden apple snail Pomacea canaliculata provides insight into stress tolerance and invasive adaptation.</title>
        <authorList>
            <person name="Liu C."/>
            <person name="Liu B."/>
            <person name="Ren Y."/>
            <person name="Zhang Y."/>
            <person name="Wang H."/>
            <person name="Li S."/>
            <person name="Jiang F."/>
            <person name="Yin L."/>
            <person name="Zhang G."/>
            <person name="Qian W."/>
            <person name="Fan W."/>
        </authorList>
    </citation>
    <scope>NUCLEOTIDE SEQUENCE [LARGE SCALE GENOMIC DNA]</scope>
    <source>
        <strain evidence="7">SZHN2017</strain>
        <tissue evidence="7">Muscle</tissue>
    </source>
</reference>
<dbReference type="InterPro" id="IPR001849">
    <property type="entry name" value="PH_domain"/>
</dbReference>
<dbReference type="CDD" id="cd00821">
    <property type="entry name" value="PH"/>
    <property type="match status" value="1"/>
</dbReference>
<dbReference type="SUPFAM" id="SSF50729">
    <property type="entry name" value="PH domain-like"/>
    <property type="match status" value="2"/>
</dbReference>
<dbReference type="Gene3D" id="2.30.29.30">
    <property type="entry name" value="Pleckstrin-homology domain (PH domain)/Phosphotyrosine-binding domain (PTB)"/>
    <property type="match status" value="2"/>
</dbReference>
<dbReference type="CDD" id="cd14473">
    <property type="entry name" value="FERM_B-lobe"/>
    <property type="match status" value="1"/>
</dbReference>
<feature type="compositionally biased region" description="Basic and acidic residues" evidence="3">
    <location>
        <begin position="528"/>
        <end position="540"/>
    </location>
</feature>
<feature type="compositionally biased region" description="Polar residues" evidence="3">
    <location>
        <begin position="438"/>
        <end position="449"/>
    </location>
</feature>
<protein>
    <recommendedName>
        <fullName evidence="9">PH domain-containing protein</fullName>
    </recommendedName>
</protein>
<evidence type="ECO:0000259" key="6">
    <source>
        <dbReference type="PROSITE" id="PS51016"/>
    </source>
</evidence>
<dbReference type="SMART" id="SM00295">
    <property type="entry name" value="B41"/>
    <property type="match status" value="1"/>
</dbReference>
<evidence type="ECO:0008006" key="9">
    <source>
        <dbReference type="Google" id="ProtNLM"/>
    </source>
</evidence>
<evidence type="ECO:0000313" key="8">
    <source>
        <dbReference type="Proteomes" id="UP000245119"/>
    </source>
</evidence>
<dbReference type="PANTHER" id="PTHR22903">
    <property type="entry name" value="PLEKHH PROTEIN"/>
    <property type="match status" value="1"/>
</dbReference>
<feature type="region of interest" description="Disordered" evidence="3">
    <location>
        <begin position="130"/>
        <end position="171"/>
    </location>
</feature>
<keyword evidence="8" id="KW-1185">Reference proteome</keyword>
<dbReference type="InterPro" id="IPR014352">
    <property type="entry name" value="FERM/acyl-CoA-bd_prot_sf"/>
</dbReference>
<dbReference type="SMART" id="SM00139">
    <property type="entry name" value="MyTH4"/>
    <property type="match status" value="1"/>
</dbReference>
<keyword evidence="1" id="KW-0677">Repeat</keyword>
<dbReference type="GO" id="GO:0005856">
    <property type="term" value="C:cytoskeleton"/>
    <property type="evidence" value="ECO:0007669"/>
    <property type="project" value="InterPro"/>
</dbReference>
<feature type="region of interest" description="Disordered" evidence="3">
    <location>
        <begin position="416"/>
        <end position="449"/>
    </location>
</feature>
<dbReference type="CDD" id="cd13282">
    <property type="entry name" value="PH1_PLEKHH1_PLEKHH2"/>
    <property type="match status" value="1"/>
</dbReference>
<sequence>MHIVCVSLQLELMERQLAAMNWQPGKLEQRVQELEQCVRDRDRALRDLEMQLEDQKMQRLHDARQVEEKAQRIKDWVTCKLQELESQNSLLVRENGELQDQVLTLRQRLLSLPANAAKEIYRLSLQEGIKSRPLSQSSDPPDIRDSMMESVHEDNSGEQKESSPDNTDNQIDTISDIESEESIGEMNHELYQEIDANHESIYELKPLGPPQIRIERKLFNGRLLDSLISSSNGSEEMIDRARLSWPRMQENERLDSCCDGDLIIAEDITPINLTPRSVGTTFSFQPNAPPSTPTNVINMNFDAKSVTSPATLPRVKDRGKPSPLKLVKSDNVETSLLSRRQLLSGEIQVHHFSSEPREVGTTSSSFSGIKIGVRFSSEERTLPTGSDPGGQCSIKGVEGKDEPVIGSSIIKSPASEKRAYAVAHKRSKGWKKAKGDHQSTPTGSSSQLQPSIGHLFQEVNAPVYATLKGKAAQIRNTPFMEESSSDSSDDDDELIVITDTLTAVDNKTASDRPASNGSCDYALPPEDVSSKSDSDTSEPEQKLLKFAADSQKHDTLEKCGYLSKLSGKVKTWRRRFFVLRNGELFIYKSQHDVFKKPQGSIVLDGQTKIIKSATELSFEITNCKKTYYLTADSPAELERWIRVLQRVLRRQATGNLLDSVDSKAVVKGWITKVKNGVTRRCWCVLLGRHFLYYKSPGDKTPIGQLNLQDAKLEEIEGACDSDDESDVSVPPIHVFAIWPPCQAPTYLVIPTRQEKDSWLYHLTVAAGGGTGAVGTDYEQFIAKLMHVNADPNSSLWKLPLMLYTKDAIREPLTTLPSEELQSKAVELFKSVHQFMMVAIESQSLEFHVHLAQSMLGLCLEHTELQNELYCQLIKQTSRHPAQPKTAVQSLLLCGKHSWFLCDGSPTSPTSSVVDLTDSKLNPLPHVLTQGWQLMSLAVSHFMPKQTITWLLKVHLHRHSDPRSEIGKYAIYCQRALERTSLKGPREVGPSRMEVMSMLLRNPYHHSLPISIPVHFLNDTYQVVSFDGSMTVQEFVQSLNKSIGVRDMGQSGFALFADHPASEELEHCLEPQLKVCDIISKWEQIYCANVSAFINDKSRTIRLLYKNRLYFKRSSRQETEKEKLLLAYQVNDEIVHGRFPLNRDLALELASLMMQVEYGDLRIPDGQHMATNVSPGSTPSPASTAALPSCGLHTQQLLGAHCNGSTLPSS</sequence>
<feature type="compositionally biased region" description="Basic residues" evidence="3">
    <location>
        <begin position="423"/>
        <end position="434"/>
    </location>
</feature>
<evidence type="ECO:0000256" key="3">
    <source>
        <dbReference type="SAM" id="MobiDB-lite"/>
    </source>
</evidence>
<evidence type="ECO:0000259" key="4">
    <source>
        <dbReference type="PROSITE" id="PS50003"/>
    </source>
</evidence>
<evidence type="ECO:0000313" key="7">
    <source>
        <dbReference type="EMBL" id="PVD25968.1"/>
    </source>
</evidence>
<dbReference type="FunFam" id="2.30.29.30:FF:000286">
    <property type="entry name" value="PH-protein kinase domain containing protein"/>
    <property type="match status" value="1"/>
</dbReference>
<feature type="compositionally biased region" description="Basic and acidic residues" evidence="3">
    <location>
        <begin position="141"/>
        <end position="163"/>
    </location>
</feature>
<keyword evidence="2" id="KW-0175">Coiled coil</keyword>
<proteinExistence type="predicted"/>
<name>A0A2T7NXR9_POMCA</name>
<dbReference type="OrthoDB" id="6285196at2759"/>
<feature type="compositionally biased region" description="Polar residues" evidence="3">
    <location>
        <begin position="506"/>
        <end position="518"/>
    </location>
</feature>
<comment type="caution">
    <text evidence="7">The sequence shown here is derived from an EMBL/GenBank/DDBJ whole genome shotgun (WGS) entry which is preliminary data.</text>
</comment>
<dbReference type="SUPFAM" id="SSF54236">
    <property type="entry name" value="Ubiquitin-like"/>
    <property type="match status" value="1"/>
</dbReference>
<dbReference type="Pfam" id="PF00169">
    <property type="entry name" value="PH"/>
    <property type="match status" value="2"/>
</dbReference>
<dbReference type="Proteomes" id="UP000245119">
    <property type="component" value="Linkage Group LG8"/>
</dbReference>
<dbReference type="PROSITE" id="PS51016">
    <property type="entry name" value="MYTH4"/>
    <property type="match status" value="1"/>
</dbReference>
<dbReference type="InterPro" id="IPR035963">
    <property type="entry name" value="FERM_2"/>
</dbReference>
<organism evidence="7 8">
    <name type="scientific">Pomacea canaliculata</name>
    <name type="common">Golden apple snail</name>
    <dbReference type="NCBI Taxonomy" id="400727"/>
    <lineage>
        <taxon>Eukaryota</taxon>
        <taxon>Metazoa</taxon>
        <taxon>Spiralia</taxon>
        <taxon>Lophotrochozoa</taxon>
        <taxon>Mollusca</taxon>
        <taxon>Gastropoda</taxon>
        <taxon>Caenogastropoda</taxon>
        <taxon>Architaenioglossa</taxon>
        <taxon>Ampullarioidea</taxon>
        <taxon>Ampullariidae</taxon>
        <taxon>Pomacea</taxon>
    </lineage>
</organism>
<dbReference type="InterPro" id="IPR011993">
    <property type="entry name" value="PH-like_dom_sf"/>
</dbReference>
<evidence type="ECO:0000259" key="5">
    <source>
        <dbReference type="PROSITE" id="PS50057"/>
    </source>
</evidence>
<dbReference type="InterPro" id="IPR000857">
    <property type="entry name" value="MyTH4_dom"/>
</dbReference>
<dbReference type="Gene3D" id="1.25.40.530">
    <property type="entry name" value="MyTH4 domain"/>
    <property type="match status" value="1"/>
</dbReference>
<dbReference type="CDD" id="cd17094">
    <property type="entry name" value="FERM_F1_Max1_like"/>
    <property type="match status" value="1"/>
</dbReference>
<feature type="region of interest" description="Disordered" evidence="3">
    <location>
        <begin position="379"/>
        <end position="399"/>
    </location>
</feature>
<dbReference type="InterPro" id="IPR038185">
    <property type="entry name" value="MyTH4_dom_sf"/>
</dbReference>
<dbReference type="Gene3D" id="1.20.80.10">
    <property type="match status" value="1"/>
</dbReference>
<evidence type="ECO:0000256" key="2">
    <source>
        <dbReference type="ARBA" id="ARBA00023054"/>
    </source>
</evidence>
<dbReference type="Pfam" id="PF00784">
    <property type="entry name" value="MyTH4"/>
    <property type="match status" value="2"/>
</dbReference>
<dbReference type="InterPro" id="IPR019748">
    <property type="entry name" value="FERM_central"/>
</dbReference>
<dbReference type="EMBL" id="PZQS01000008">
    <property type="protein sequence ID" value="PVD25968.1"/>
    <property type="molecule type" value="Genomic_DNA"/>
</dbReference>
<dbReference type="InterPro" id="IPR029071">
    <property type="entry name" value="Ubiquitin-like_domsf"/>
</dbReference>
<feature type="domain" description="MyTH4" evidence="6">
    <location>
        <begin position="803"/>
        <end position="998"/>
    </location>
</feature>
<dbReference type="AlphaFoldDB" id="A0A2T7NXR9"/>
<dbReference type="Pfam" id="PF21989">
    <property type="entry name" value="RA_2"/>
    <property type="match status" value="1"/>
</dbReference>
<feature type="domain" description="FERM" evidence="5">
    <location>
        <begin position="1009"/>
        <end position="1209"/>
    </location>
</feature>
<accession>A0A2T7NXR9</accession>
<feature type="domain" description="PH" evidence="4">
    <location>
        <begin position="663"/>
        <end position="767"/>
    </location>
</feature>
<dbReference type="SUPFAM" id="SSF47031">
    <property type="entry name" value="Second domain of FERM"/>
    <property type="match status" value="1"/>
</dbReference>
<dbReference type="PROSITE" id="PS50057">
    <property type="entry name" value="FERM_3"/>
    <property type="match status" value="1"/>
</dbReference>
<evidence type="ECO:0000256" key="1">
    <source>
        <dbReference type="ARBA" id="ARBA00022737"/>
    </source>
</evidence>
<gene>
    <name evidence="7" type="ORF">C0Q70_13635</name>
</gene>
<dbReference type="Gene3D" id="3.10.20.90">
    <property type="entry name" value="Phosphatidylinositol 3-kinase Catalytic Subunit, Chain A, domain 1"/>
    <property type="match status" value="1"/>
</dbReference>